<protein>
    <recommendedName>
        <fullName evidence="9 13">Ubiquitin carboxyl-terminal hydrolase</fullName>
        <ecNumber evidence="9 13">3.4.19.12</ecNumber>
    </recommendedName>
</protein>
<sequence>MADEGWCTIESDPGLFTGLLSDIGVKDVQVEELFSLDVESMNKLGEVFGVIFLFKWKVQDGDGDQIVNGTLMEPSSVPIYFANQVINNACATQAILSIVLNSPELDIGTELSEFKEFTKDFDPTMKGLAISNLKTVRTAHNSNSPNQHFVLEGMKKGEKDDDIYHFVSYIPHDGSIYELDGTKAGPIKRGEAGDNWIEACIPVIQSRMNEYSVNEVRFNVMAIVRNRENMYLKEIAKLEEEKKTKGETEASEIAARIAELQADLEAERVKRKIWKRENARRKHNYVPFVMELLKLLASKGELNKIIESAKAEKKKRMEASAKPES</sequence>
<dbReference type="GO" id="GO:0004843">
    <property type="term" value="F:cysteine-type deubiquitinase activity"/>
    <property type="evidence" value="ECO:0007669"/>
    <property type="project" value="UniProtKB-UniRule"/>
</dbReference>
<dbReference type="Pfam" id="PF18031">
    <property type="entry name" value="UCH_C"/>
    <property type="match status" value="1"/>
</dbReference>
<comment type="similarity">
    <text evidence="3 9 12 13">Belongs to the peptidase C12 family.</text>
</comment>
<dbReference type="PROSITE" id="PS52049">
    <property type="entry name" value="ULD"/>
    <property type="match status" value="1"/>
</dbReference>
<evidence type="ECO:0000256" key="11">
    <source>
        <dbReference type="PIRSR" id="PIRSR038120-2"/>
    </source>
</evidence>
<dbReference type="PANTHER" id="PTHR10589:SF16">
    <property type="entry name" value="UBIQUITIN CARBOXYL-TERMINAL HYDROLASE ISOZYME L5"/>
    <property type="match status" value="1"/>
</dbReference>
<comment type="catalytic activity">
    <reaction evidence="1 9 12 13">
        <text>Thiol-dependent hydrolysis of ester, thioester, amide, peptide and isopeptide bonds formed by the C-terminal Gly of ubiquitin (a 76-residue protein attached to proteins as an intracellular targeting signal).</text>
        <dbReference type="EC" id="3.4.19.12"/>
    </reaction>
</comment>
<evidence type="ECO:0000256" key="14">
    <source>
        <dbReference type="SAM" id="Coils"/>
    </source>
</evidence>
<dbReference type="InterPro" id="IPR041507">
    <property type="entry name" value="UCH_C"/>
</dbReference>
<feature type="domain" description="UCH catalytic" evidence="15">
    <location>
        <begin position="5"/>
        <end position="225"/>
    </location>
</feature>
<evidence type="ECO:0000256" key="8">
    <source>
        <dbReference type="ARBA" id="ARBA00023242"/>
    </source>
</evidence>
<keyword evidence="7 9" id="KW-0788">Thiol protease</keyword>
<keyword evidence="5 9" id="KW-0833">Ubl conjugation pathway</keyword>
<evidence type="ECO:0000313" key="17">
    <source>
        <dbReference type="Proteomes" id="UP001157974"/>
    </source>
</evidence>
<organism evidence="16 17">
    <name type="scientific">Rhodosorus marinus</name>
    <dbReference type="NCBI Taxonomy" id="101924"/>
    <lineage>
        <taxon>Eukaryota</taxon>
        <taxon>Rhodophyta</taxon>
        <taxon>Stylonematophyceae</taxon>
        <taxon>Stylonematales</taxon>
        <taxon>Stylonemataceae</taxon>
        <taxon>Rhodosorus</taxon>
    </lineage>
</organism>
<keyword evidence="8" id="KW-0539">Nucleus</keyword>
<evidence type="ECO:0000256" key="10">
    <source>
        <dbReference type="PIRSR" id="PIRSR038120-1"/>
    </source>
</evidence>
<dbReference type="GO" id="GO:0005634">
    <property type="term" value="C:nucleus"/>
    <property type="evidence" value="ECO:0007669"/>
    <property type="project" value="UniProtKB-SubCell"/>
</dbReference>
<dbReference type="PANTHER" id="PTHR10589">
    <property type="entry name" value="UBIQUITIN CARBOXYL-TERMINAL HYDROLASE"/>
    <property type="match status" value="1"/>
</dbReference>
<feature type="active site" description="Nucleophile" evidence="10 12">
    <location>
        <position position="90"/>
    </location>
</feature>
<dbReference type="InterPro" id="IPR017390">
    <property type="entry name" value="Ubiquitinyl_hydrolase_UCH37"/>
</dbReference>
<evidence type="ECO:0000256" key="9">
    <source>
        <dbReference type="PIRNR" id="PIRNR038120"/>
    </source>
</evidence>
<dbReference type="Pfam" id="PF01088">
    <property type="entry name" value="Peptidase_C12"/>
    <property type="match status" value="1"/>
</dbReference>
<evidence type="ECO:0000256" key="1">
    <source>
        <dbReference type="ARBA" id="ARBA00000707"/>
    </source>
</evidence>
<accession>A0AAV8USD0</accession>
<keyword evidence="4 9" id="KW-0645">Protease</keyword>
<evidence type="ECO:0000256" key="7">
    <source>
        <dbReference type="ARBA" id="ARBA00022807"/>
    </source>
</evidence>
<dbReference type="EMBL" id="JAMWBK010000004">
    <property type="protein sequence ID" value="KAJ8905470.1"/>
    <property type="molecule type" value="Genomic_DNA"/>
</dbReference>
<comment type="caution">
    <text evidence="16">The sequence shown here is derived from an EMBL/GenBank/DDBJ whole genome shotgun (WGS) entry which is preliminary data.</text>
</comment>
<dbReference type="Gene3D" id="1.20.58.860">
    <property type="match status" value="1"/>
</dbReference>
<comment type="subcellular location">
    <subcellularLocation>
        <location evidence="2">Nucleus</location>
    </subcellularLocation>
</comment>
<keyword evidence="14" id="KW-0175">Coiled coil</keyword>
<evidence type="ECO:0000256" key="5">
    <source>
        <dbReference type="ARBA" id="ARBA00022786"/>
    </source>
</evidence>
<dbReference type="PRINTS" id="PR00707">
    <property type="entry name" value="UBCTHYDRLASE"/>
</dbReference>
<evidence type="ECO:0000256" key="4">
    <source>
        <dbReference type="ARBA" id="ARBA00022670"/>
    </source>
</evidence>
<dbReference type="InterPro" id="IPR038765">
    <property type="entry name" value="Papain-like_cys_pep_sf"/>
</dbReference>
<reference evidence="16 17" key="1">
    <citation type="journal article" date="2023" name="Nat. Commun.">
        <title>Origin of minicircular mitochondrial genomes in red algae.</title>
        <authorList>
            <person name="Lee Y."/>
            <person name="Cho C.H."/>
            <person name="Lee Y.M."/>
            <person name="Park S.I."/>
            <person name="Yang J.H."/>
            <person name="West J.A."/>
            <person name="Bhattacharya D."/>
            <person name="Yoon H.S."/>
        </authorList>
    </citation>
    <scope>NUCLEOTIDE SEQUENCE [LARGE SCALE GENOMIC DNA]</scope>
    <source>
        <strain evidence="16 17">CCMP1338</strain>
        <tissue evidence="16">Whole cell</tissue>
    </source>
</reference>
<keyword evidence="17" id="KW-1185">Reference proteome</keyword>
<keyword evidence="6 9" id="KW-0378">Hydrolase</keyword>
<dbReference type="PIRSF" id="PIRSF038120">
    <property type="entry name" value="Ubiquitinyl_hydrolase_UCH37"/>
    <property type="match status" value="1"/>
</dbReference>
<dbReference type="FunFam" id="3.40.532.10:FF:000003">
    <property type="entry name" value="Ubiquitin carboxyl-terminal hydrolase"/>
    <property type="match status" value="1"/>
</dbReference>
<dbReference type="InterPro" id="IPR001578">
    <property type="entry name" value="Peptidase_C12_UCH"/>
</dbReference>
<evidence type="ECO:0000313" key="16">
    <source>
        <dbReference type="EMBL" id="KAJ8905470.1"/>
    </source>
</evidence>
<dbReference type="AlphaFoldDB" id="A0AAV8USD0"/>
<evidence type="ECO:0000256" key="6">
    <source>
        <dbReference type="ARBA" id="ARBA00022801"/>
    </source>
</evidence>
<proteinExistence type="inferred from homology"/>
<dbReference type="EC" id="3.4.19.12" evidence="9 13"/>
<evidence type="ECO:0000256" key="12">
    <source>
        <dbReference type="PROSITE-ProRule" id="PRU01393"/>
    </source>
</evidence>
<dbReference type="PROSITE" id="PS52048">
    <property type="entry name" value="UCH_DOMAIN"/>
    <property type="match status" value="1"/>
</dbReference>
<dbReference type="GO" id="GO:0005737">
    <property type="term" value="C:cytoplasm"/>
    <property type="evidence" value="ECO:0007669"/>
    <property type="project" value="TreeGrafter"/>
</dbReference>
<dbReference type="Proteomes" id="UP001157974">
    <property type="component" value="Unassembled WGS sequence"/>
</dbReference>
<name>A0AAV8USD0_9RHOD</name>
<dbReference type="GO" id="GO:0006511">
    <property type="term" value="P:ubiquitin-dependent protein catabolic process"/>
    <property type="evidence" value="ECO:0007669"/>
    <property type="project" value="UniProtKB-UniRule"/>
</dbReference>
<dbReference type="Gene3D" id="3.40.532.10">
    <property type="entry name" value="Peptidase C12, ubiquitin carboxyl-terminal hydrolase"/>
    <property type="match status" value="1"/>
</dbReference>
<evidence type="ECO:0000259" key="15">
    <source>
        <dbReference type="PROSITE" id="PS52048"/>
    </source>
</evidence>
<feature type="site" description="Important for enzyme activity" evidence="11 12">
    <location>
        <position position="180"/>
    </location>
</feature>
<feature type="coiled-coil region" evidence="14">
    <location>
        <begin position="221"/>
        <end position="277"/>
    </location>
</feature>
<feature type="site" description="Transition state stabilizer" evidence="12">
    <location>
        <position position="84"/>
    </location>
</feature>
<dbReference type="InterPro" id="IPR036959">
    <property type="entry name" value="Peptidase_C12_UCH_sf"/>
</dbReference>
<dbReference type="CDD" id="cd09617">
    <property type="entry name" value="Peptidase_C12_UCH37_BAP1"/>
    <property type="match status" value="1"/>
</dbReference>
<dbReference type="GO" id="GO:0016579">
    <property type="term" value="P:protein deubiquitination"/>
    <property type="evidence" value="ECO:0007669"/>
    <property type="project" value="InterPro"/>
</dbReference>
<evidence type="ECO:0000256" key="13">
    <source>
        <dbReference type="RuleBase" id="RU361215"/>
    </source>
</evidence>
<gene>
    <name evidence="16" type="ORF">NDN08_001977</name>
</gene>
<evidence type="ECO:0000256" key="3">
    <source>
        <dbReference type="ARBA" id="ARBA00009326"/>
    </source>
</evidence>
<dbReference type="SUPFAM" id="SSF54001">
    <property type="entry name" value="Cysteine proteinases"/>
    <property type="match status" value="1"/>
</dbReference>
<evidence type="ECO:0000256" key="2">
    <source>
        <dbReference type="ARBA" id="ARBA00004123"/>
    </source>
</evidence>
<feature type="active site" description="Proton donor" evidence="10 12">
    <location>
        <position position="165"/>
    </location>
</feature>